<proteinExistence type="predicted"/>
<comment type="caution">
    <text evidence="2">The sequence shown here is derived from an EMBL/GenBank/DDBJ whole genome shotgun (WGS) entry which is preliminary data.</text>
</comment>
<keyword evidence="3" id="KW-1185">Reference proteome</keyword>
<dbReference type="GO" id="GO:0061503">
    <property type="term" value="F:tRNA threonylcarbamoyladenosine dehydratase"/>
    <property type="evidence" value="ECO:0007669"/>
    <property type="project" value="TreeGrafter"/>
</dbReference>
<evidence type="ECO:0000313" key="3">
    <source>
        <dbReference type="Proteomes" id="UP000018458"/>
    </source>
</evidence>
<organism evidence="2 3">
    <name type="scientific">Succinatimonas hippei (strain DSM 22608 / JCM 16073 / KCTC 15190 / YIT 12066)</name>
    <dbReference type="NCBI Taxonomy" id="762983"/>
    <lineage>
        <taxon>Bacteria</taxon>
        <taxon>Pseudomonadati</taxon>
        <taxon>Pseudomonadota</taxon>
        <taxon>Gammaproteobacteria</taxon>
        <taxon>Aeromonadales</taxon>
        <taxon>Succinivibrionaceae</taxon>
        <taxon>Succinatimonas</taxon>
    </lineage>
</organism>
<dbReference type="RefSeq" id="WP_009142357.1">
    <property type="nucleotide sequence ID" value="NZ_GL830944.1"/>
</dbReference>
<reference evidence="2 3" key="1">
    <citation type="submission" date="2011-01" db="EMBL/GenBank/DDBJ databases">
        <authorList>
            <person name="Weinstock G."/>
            <person name="Sodergren E."/>
            <person name="Clifton S."/>
            <person name="Fulton L."/>
            <person name="Fulton B."/>
            <person name="Courtney L."/>
            <person name="Fronick C."/>
            <person name="Harrison M."/>
            <person name="Strong C."/>
            <person name="Farmer C."/>
            <person name="Delahaunty K."/>
            <person name="Markovic C."/>
            <person name="Hall O."/>
            <person name="Minx P."/>
            <person name="Tomlinson C."/>
            <person name="Mitreva M."/>
            <person name="Hou S."/>
            <person name="Chen J."/>
            <person name="Wollam A."/>
            <person name="Pepin K.H."/>
            <person name="Johnson M."/>
            <person name="Bhonagiri V."/>
            <person name="Zhang X."/>
            <person name="Suruliraj S."/>
            <person name="Warren W."/>
            <person name="Chinwalla A."/>
            <person name="Mardis E.R."/>
            <person name="Wilson R.K."/>
        </authorList>
    </citation>
    <scope>NUCLEOTIDE SEQUENCE [LARGE SCALE GENOMIC DNA]</scope>
    <source>
        <strain evidence="3">DSM 22608 / JCM 16073 / KCTC 15190 / YIT 12066</strain>
    </source>
</reference>
<dbReference type="Proteomes" id="UP000018458">
    <property type="component" value="Unassembled WGS sequence"/>
</dbReference>
<dbReference type="SUPFAM" id="SSF69572">
    <property type="entry name" value="Activating enzymes of the ubiquitin-like proteins"/>
    <property type="match status" value="1"/>
</dbReference>
<dbReference type="CDD" id="cd00755">
    <property type="entry name" value="YgdL_like"/>
    <property type="match status" value="1"/>
</dbReference>
<dbReference type="EMBL" id="AEVO01000006">
    <property type="protein sequence ID" value="EFY08077.1"/>
    <property type="molecule type" value="Genomic_DNA"/>
</dbReference>
<evidence type="ECO:0000259" key="1">
    <source>
        <dbReference type="Pfam" id="PF00899"/>
    </source>
</evidence>
<dbReference type="eggNOG" id="COG1179">
    <property type="taxonomic scope" value="Bacteria"/>
</dbReference>
<dbReference type="Pfam" id="PF00899">
    <property type="entry name" value="ThiF"/>
    <property type="match status" value="1"/>
</dbReference>
<dbReference type="Gene3D" id="3.40.50.720">
    <property type="entry name" value="NAD(P)-binding Rossmann-like Domain"/>
    <property type="match status" value="1"/>
</dbReference>
<accession>E8LHG9</accession>
<name>E8LHG9_SUCHY</name>
<evidence type="ECO:0000313" key="2">
    <source>
        <dbReference type="EMBL" id="EFY08077.1"/>
    </source>
</evidence>
<dbReference type="STRING" id="762983.HMPREF9444_00128"/>
<gene>
    <name evidence="2" type="ORF">HMPREF9444_00128</name>
</gene>
<dbReference type="InterPro" id="IPR035985">
    <property type="entry name" value="Ubiquitin-activating_enz"/>
</dbReference>
<dbReference type="InterPro" id="IPR045886">
    <property type="entry name" value="ThiF/MoeB/HesA"/>
</dbReference>
<dbReference type="HOGENOM" id="CLU_013325_4_0_6"/>
<sequence>MHELSVRFRGIRALYGEEGFKKLQNAHVMVIGCGGVGSWITEALCRSGVGTLTLIDPDTVEIGNTNRQLHTTDLTINQYKVRALKNRLITINPEIKIHTLEITLTKENIPEILKDCPQFIADAIDDLQAKAFLVDYLYKKNKTFIVSGGAGGRVDPRKLKIDDIANAHGDALISRLRTELRRHYNFPKGGEKMGIFCTYSCEDPIYSDNDDADLPKFGAAMAVTASAGLLMASWLLNKIVKQA</sequence>
<feature type="domain" description="THIF-type NAD/FAD binding fold" evidence="1">
    <location>
        <begin position="13"/>
        <end position="239"/>
    </location>
</feature>
<dbReference type="PANTHER" id="PTHR43267:SF1">
    <property type="entry name" value="TRNA THREONYLCARBAMOYLADENOSINE DEHYDRATASE"/>
    <property type="match status" value="1"/>
</dbReference>
<dbReference type="GO" id="GO:0008641">
    <property type="term" value="F:ubiquitin-like modifier activating enzyme activity"/>
    <property type="evidence" value="ECO:0007669"/>
    <property type="project" value="InterPro"/>
</dbReference>
<dbReference type="GO" id="GO:0061504">
    <property type="term" value="P:cyclic threonylcarbamoyladenosine biosynthetic process"/>
    <property type="evidence" value="ECO:0007669"/>
    <property type="project" value="TreeGrafter"/>
</dbReference>
<dbReference type="AlphaFoldDB" id="E8LHG9"/>
<protein>
    <submittedName>
        <fullName evidence="2">ThiF family protein</fullName>
    </submittedName>
</protein>
<dbReference type="InterPro" id="IPR000594">
    <property type="entry name" value="ThiF_NAD_FAD-bd"/>
</dbReference>
<dbReference type="PROSITE" id="PS51257">
    <property type="entry name" value="PROKAR_LIPOPROTEIN"/>
    <property type="match status" value="1"/>
</dbReference>
<dbReference type="PANTHER" id="PTHR43267">
    <property type="entry name" value="TRNA THREONYLCARBAMOYLADENOSINE DEHYDRATASE"/>
    <property type="match status" value="1"/>
</dbReference>